<accession>A0A1I0M6C4</accession>
<proteinExistence type="predicted"/>
<keyword evidence="1" id="KW-0812">Transmembrane</keyword>
<dbReference type="eggNOG" id="arCOG02766">
    <property type="taxonomic scope" value="Archaea"/>
</dbReference>
<organism evidence="3 4">
    <name type="scientific">Natrinema salifodinae</name>
    <dbReference type="NCBI Taxonomy" id="1202768"/>
    <lineage>
        <taxon>Archaea</taxon>
        <taxon>Methanobacteriati</taxon>
        <taxon>Methanobacteriota</taxon>
        <taxon>Stenosarchaea group</taxon>
        <taxon>Halobacteria</taxon>
        <taxon>Halobacteriales</taxon>
        <taxon>Natrialbaceae</taxon>
        <taxon>Natrinema</taxon>
    </lineage>
</organism>
<keyword evidence="4" id="KW-1185">Reference proteome</keyword>
<feature type="transmembrane region" description="Helical" evidence="1">
    <location>
        <begin position="74"/>
        <end position="91"/>
    </location>
</feature>
<reference evidence="4" key="1">
    <citation type="submission" date="2016-10" db="EMBL/GenBank/DDBJ databases">
        <authorList>
            <person name="Varghese N."/>
        </authorList>
    </citation>
    <scope>NUCLEOTIDE SEQUENCE [LARGE SCALE GENOMIC DNA]</scope>
    <source>
        <strain evidence="4">CGMCC 1.12284</strain>
    </source>
</reference>
<dbReference type="RefSeq" id="WP_241471325.1">
    <property type="nucleotide sequence ID" value="NZ_FOIS01000001.1"/>
</dbReference>
<gene>
    <name evidence="3" type="ORF">SAMN05216285_0517</name>
</gene>
<evidence type="ECO:0000259" key="2">
    <source>
        <dbReference type="Pfam" id="PF02517"/>
    </source>
</evidence>
<evidence type="ECO:0000313" key="3">
    <source>
        <dbReference type="EMBL" id="SEV83678.1"/>
    </source>
</evidence>
<dbReference type="Pfam" id="PF02517">
    <property type="entry name" value="Rce1-like"/>
    <property type="match status" value="1"/>
</dbReference>
<dbReference type="EMBL" id="FOIS01000001">
    <property type="protein sequence ID" value="SEV83678.1"/>
    <property type="molecule type" value="Genomic_DNA"/>
</dbReference>
<dbReference type="GO" id="GO:0004175">
    <property type="term" value="F:endopeptidase activity"/>
    <property type="evidence" value="ECO:0007669"/>
    <property type="project" value="UniProtKB-ARBA"/>
</dbReference>
<evidence type="ECO:0000256" key="1">
    <source>
        <dbReference type="SAM" id="Phobius"/>
    </source>
</evidence>
<name>A0A1I0M6C4_9EURY</name>
<dbReference type="GO" id="GO:0080120">
    <property type="term" value="P:CAAX-box protein maturation"/>
    <property type="evidence" value="ECO:0007669"/>
    <property type="project" value="UniProtKB-ARBA"/>
</dbReference>
<feature type="transmembrane region" description="Helical" evidence="1">
    <location>
        <begin position="12"/>
        <end position="31"/>
    </location>
</feature>
<feature type="domain" description="CAAX prenyl protease 2/Lysostaphin resistance protein A-like" evidence="2">
    <location>
        <begin position="15"/>
        <end position="106"/>
    </location>
</feature>
<feature type="transmembrane region" description="Helical" evidence="1">
    <location>
        <begin position="43"/>
        <end position="62"/>
    </location>
</feature>
<protein>
    <recommendedName>
        <fullName evidence="2">CAAX prenyl protease 2/Lysostaphin resistance protein A-like domain-containing protein</fullName>
    </recommendedName>
</protein>
<dbReference type="STRING" id="1202768.SAMN05216285_0517"/>
<dbReference type="Proteomes" id="UP000183275">
    <property type="component" value="Unassembled WGS sequence"/>
</dbReference>
<dbReference type="AlphaFoldDB" id="A0A1I0M6C4"/>
<sequence>MSEGLGSAVEGMPVLAIVFLAGNGLLVPIAEEQVWRGIVQSDLVDGWGALAGVAVTAVLFACKHVIVDLSIVRLTTLLTLGLLFGVVRHRWGTASSAVTHVLLNTVSTAALIAVALG</sequence>
<dbReference type="InterPro" id="IPR003675">
    <property type="entry name" value="Rce1/LyrA-like_dom"/>
</dbReference>
<evidence type="ECO:0000313" key="4">
    <source>
        <dbReference type="Proteomes" id="UP000183275"/>
    </source>
</evidence>
<feature type="transmembrane region" description="Helical" evidence="1">
    <location>
        <begin position="97"/>
        <end position="116"/>
    </location>
</feature>
<keyword evidence="1" id="KW-1133">Transmembrane helix</keyword>
<keyword evidence="1" id="KW-0472">Membrane</keyword>